<evidence type="ECO:0000313" key="2">
    <source>
        <dbReference type="Proteomes" id="UP001595607"/>
    </source>
</evidence>
<keyword evidence="2" id="KW-1185">Reference proteome</keyword>
<sequence length="297" mass="33436">MPSLPGKTARLLGLDEKALARWSVRWRALFPHDGLREHQRVPLYHPDVPFILITSQKAGSTLGVAWFFQHAGLLSEAKAHHEFVHRYEQEVFLMRPGYMADLERAIRERPVLKLVRDPADRAFSSYMALQGIDALSPGDHRHGIRRRIAKSQGLAGPEAQMPFAAFLAWVAGEDHRRLDGHEARQFNLYEKELPQGAPQLIRLEETAEALPAIEERFGLPRTPKSALEALGASGHYVPKAADPEGFRRVLYEGIALPRRGKAPALDRKVLAEDAAVIAHFFKAYGEDYERYGYKPPA</sequence>
<evidence type="ECO:0000313" key="1">
    <source>
        <dbReference type="EMBL" id="MFC3302213.1"/>
    </source>
</evidence>
<name>A0ABV7MAZ2_9PROT</name>
<dbReference type="Proteomes" id="UP001595607">
    <property type="component" value="Unassembled WGS sequence"/>
</dbReference>
<dbReference type="EMBL" id="JBHRVA010000002">
    <property type="protein sequence ID" value="MFC3302213.1"/>
    <property type="molecule type" value="Genomic_DNA"/>
</dbReference>
<accession>A0ABV7MAZ2</accession>
<evidence type="ECO:0008006" key="3">
    <source>
        <dbReference type="Google" id="ProtNLM"/>
    </source>
</evidence>
<dbReference type="SUPFAM" id="SSF52540">
    <property type="entry name" value="P-loop containing nucleoside triphosphate hydrolases"/>
    <property type="match status" value="1"/>
</dbReference>
<organism evidence="1 2">
    <name type="scientific">Parvularcula lutaonensis</name>
    <dbReference type="NCBI Taxonomy" id="491923"/>
    <lineage>
        <taxon>Bacteria</taxon>
        <taxon>Pseudomonadati</taxon>
        <taxon>Pseudomonadota</taxon>
        <taxon>Alphaproteobacteria</taxon>
        <taxon>Parvularculales</taxon>
        <taxon>Parvularculaceae</taxon>
        <taxon>Parvularcula</taxon>
    </lineage>
</organism>
<comment type="caution">
    <text evidence="1">The sequence shown here is derived from an EMBL/GenBank/DDBJ whole genome shotgun (WGS) entry which is preliminary data.</text>
</comment>
<proteinExistence type="predicted"/>
<gene>
    <name evidence="1" type="ORF">ACFONP_05650</name>
</gene>
<reference evidence="2" key="1">
    <citation type="journal article" date="2019" name="Int. J. Syst. Evol. Microbiol.">
        <title>The Global Catalogue of Microorganisms (GCM) 10K type strain sequencing project: providing services to taxonomists for standard genome sequencing and annotation.</title>
        <authorList>
            <consortium name="The Broad Institute Genomics Platform"/>
            <consortium name="The Broad Institute Genome Sequencing Center for Infectious Disease"/>
            <person name="Wu L."/>
            <person name="Ma J."/>
        </authorList>
    </citation>
    <scope>NUCLEOTIDE SEQUENCE [LARGE SCALE GENOMIC DNA]</scope>
    <source>
        <strain evidence="2">KCTC 22245</strain>
    </source>
</reference>
<dbReference type="InterPro" id="IPR027417">
    <property type="entry name" value="P-loop_NTPase"/>
</dbReference>
<dbReference type="RefSeq" id="WP_189570276.1">
    <property type="nucleotide sequence ID" value="NZ_BMXU01000001.1"/>
</dbReference>
<protein>
    <recommendedName>
        <fullName evidence="3">Sulfotransferase family protein</fullName>
    </recommendedName>
</protein>